<dbReference type="GO" id="GO:0032259">
    <property type="term" value="P:methylation"/>
    <property type="evidence" value="ECO:0007669"/>
    <property type="project" value="UniProtKB-KW"/>
</dbReference>
<dbReference type="PANTHER" id="PTHR33254:SF4">
    <property type="entry name" value="4-HYDROXY-4-METHYL-2-OXOGLUTARATE ALDOLASE 3-RELATED"/>
    <property type="match status" value="1"/>
</dbReference>
<dbReference type="RefSeq" id="WP_008911968.1">
    <property type="nucleotide sequence ID" value="NZ_KB233222.1"/>
</dbReference>
<evidence type="ECO:0000313" key="7">
    <source>
        <dbReference type="Proteomes" id="UP000009336"/>
    </source>
</evidence>
<reference evidence="6 7" key="1">
    <citation type="journal article" date="2012" name="BMC Genomics">
        <title>Comparative genomics of bacteria in the genus Providencia isolated from wild Drosophila melanogaster.</title>
        <authorList>
            <person name="Galac M.R."/>
            <person name="Lazzaro B.P."/>
        </authorList>
    </citation>
    <scope>NUCLEOTIDE SEQUENCE [LARGE SCALE GENOMIC DNA]</scope>
    <source>
        <strain evidence="6 7">DSM 19968</strain>
    </source>
</reference>
<dbReference type="Gene3D" id="3.50.30.40">
    <property type="entry name" value="Ribonuclease E inhibitor RraA/RraA-like"/>
    <property type="match status" value="1"/>
</dbReference>
<dbReference type="OrthoDB" id="8717144at2"/>
<evidence type="ECO:0000256" key="5">
    <source>
        <dbReference type="PIRSR" id="PIRSR605493-1"/>
    </source>
</evidence>
<dbReference type="AlphaFoldDB" id="K8WMR7"/>
<keyword evidence="6" id="KW-0489">Methyltransferase</keyword>
<dbReference type="eggNOG" id="COG0684">
    <property type="taxonomic scope" value="Bacteria"/>
</dbReference>
<protein>
    <recommendedName>
        <fullName evidence="2">Putative 4-hydroxy-4-methyl-2-oxoglutarate aldolase</fullName>
    </recommendedName>
    <alternativeName>
        <fullName evidence="3">Regulator of ribonuclease activity homolog</fullName>
    </alternativeName>
    <alternativeName>
        <fullName evidence="4">RraA-like protein</fullName>
    </alternativeName>
</protein>
<evidence type="ECO:0000256" key="2">
    <source>
        <dbReference type="ARBA" id="ARBA00016549"/>
    </source>
</evidence>
<organism evidence="6 7">
    <name type="scientific">Providencia burhodogranariea DSM 19968</name>
    <dbReference type="NCBI Taxonomy" id="1141662"/>
    <lineage>
        <taxon>Bacteria</taxon>
        <taxon>Pseudomonadati</taxon>
        <taxon>Pseudomonadota</taxon>
        <taxon>Gammaproteobacteria</taxon>
        <taxon>Enterobacterales</taxon>
        <taxon>Morganellaceae</taxon>
        <taxon>Providencia</taxon>
    </lineage>
</organism>
<dbReference type="InterPro" id="IPR005493">
    <property type="entry name" value="RraA/RraA-like"/>
</dbReference>
<feature type="binding site" evidence="5">
    <location>
        <position position="115"/>
    </location>
    <ligand>
        <name>Mg(2+)</name>
        <dbReference type="ChEBI" id="CHEBI:18420"/>
    </ligand>
</feature>
<gene>
    <name evidence="6" type="ORF">OOA_09773</name>
</gene>
<keyword evidence="6" id="KW-0808">Transferase</keyword>
<keyword evidence="5" id="KW-0460">Magnesium</keyword>
<dbReference type="PATRIC" id="fig|1141662.3.peg.1983"/>
<evidence type="ECO:0000256" key="1">
    <source>
        <dbReference type="ARBA" id="ARBA00001968"/>
    </source>
</evidence>
<comment type="cofactor">
    <cofactor evidence="1">
        <name>a divalent metal cation</name>
        <dbReference type="ChEBI" id="CHEBI:60240"/>
    </cofactor>
</comment>
<keyword evidence="7" id="KW-1185">Reference proteome</keyword>
<accession>K8WMR7</accession>
<dbReference type="Pfam" id="PF03737">
    <property type="entry name" value="RraA-like"/>
    <property type="match status" value="1"/>
</dbReference>
<comment type="caution">
    <text evidence="6">The sequence shown here is derived from an EMBL/GenBank/DDBJ whole genome shotgun (WGS) entry which is preliminary data.</text>
</comment>
<dbReference type="InterPro" id="IPR036704">
    <property type="entry name" value="RraA/RraA-like_sf"/>
</dbReference>
<dbReference type="SUPFAM" id="SSF89562">
    <property type="entry name" value="RraA-like"/>
    <property type="match status" value="1"/>
</dbReference>
<dbReference type="EMBL" id="AKKL01000023">
    <property type="protein sequence ID" value="EKT61883.1"/>
    <property type="molecule type" value="Genomic_DNA"/>
</dbReference>
<evidence type="ECO:0000256" key="4">
    <source>
        <dbReference type="ARBA" id="ARBA00030169"/>
    </source>
</evidence>
<dbReference type="GO" id="GO:0008168">
    <property type="term" value="F:methyltransferase activity"/>
    <property type="evidence" value="ECO:0007669"/>
    <property type="project" value="UniProtKB-KW"/>
</dbReference>
<sequence length="215" mass="23734">MFILNQRIENYTQNDIEQYRQICPSTIGHMTDFGFIKNLRPQIDNCQFIGNAVTVRIPHMDSSAVHKVFDIVKEGDVVCIDMSGDIDRACWGEMVSYMAREKKIAGAIIDGCVTDIKALREIGVPVFARRVSPLTTRILGIEGAINTAVNLDGVTVFPGDLVIADNDGIFVANEQTLNEYAKRALHAQHSEIAMKQRIDAGETLAAISGAAKYFE</sequence>
<evidence type="ECO:0000313" key="6">
    <source>
        <dbReference type="EMBL" id="EKT61883.1"/>
    </source>
</evidence>
<keyword evidence="5" id="KW-0479">Metal-binding</keyword>
<dbReference type="HOGENOM" id="CLU_072626_3_1_6"/>
<dbReference type="PANTHER" id="PTHR33254">
    <property type="entry name" value="4-HYDROXY-4-METHYL-2-OXOGLUTARATE ALDOLASE 3-RELATED"/>
    <property type="match status" value="1"/>
</dbReference>
<feature type="binding site" evidence="5">
    <location>
        <begin position="92"/>
        <end position="95"/>
    </location>
    <ligand>
        <name>substrate</name>
    </ligand>
</feature>
<dbReference type="GO" id="GO:0046872">
    <property type="term" value="F:metal ion binding"/>
    <property type="evidence" value="ECO:0007669"/>
    <property type="project" value="UniProtKB-KW"/>
</dbReference>
<evidence type="ECO:0000256" key="3">
    <source>
        <dbReference type="ARBA" id="ARBA00029596"/>
    </source>
</evidence>
<name>K8WMR7_9GAMM</name>
<dbReference type="STRING" id="1141662.OOA_09773"/>
<comment type="cofactor">
    <cofactor evidence="5">
        <name>Mg(2+)</name>
        <dbReference type="ChEBI" id="CHEBI:18420"/>
    </cofactor>
</comment>
<dbReference type="Proteomes" id="UP000009336">
    <property type="component" value="Unassembled WGS sequence"/>
</dbReference>
<proteinExistence type="predicted"/>
<dbReference type="CDD" id="cd16841">
    <property type="entry name" value="RraA_family"/>
    <property type="match status" value="1"/>
</dbReference>